<dbReference type="RefSeq" id="WP_015390855.1">
    <property type="nucleotide sequence ID" value="NC_020291.1"/>
</dbReference>
<evidence type="ECO:0000313" key="4">
    <source>
        <dbReference type="Proteomes" id="UP000011728"/>
    </source>
</evidence>
<organism evidence="3 4">
    <name type="scientific">Clostridium saccharoperbutylacetonicum N1-4(HMT)</name>
    <dbReference type="NCBI Taxonomy" id="931276"/>
    <lineage>
        <taxon>Bacteria</taxon>
        <taxon>Bacillati</taxon>
        <taxon>Bacillota</taxon>
        <taxon>Clostridia</taxon>
        <taxon>Eubacteriales</taxon>
        <taxon>Clostridiaceae</taxon>
        <taxon>Clostridium</taxon>
    </lineage>
</organism>
<evidence type="ECO:0000313" key="3">
    <source>
        <dbReference type="EMBL" id="AGF54529.1"/>
    </source>
</evidence>
<name>M1M9A6_9CLOT</name>
<gene>
    <name evidence="3" type="ORF">Cspa_c07520</name>
</gene>
<dbReference type="KEGG" id="csr:Cspa_c07520"/>
<dbReference type="STRING" id="36745.CLSAP_07910"/>
<accession>M1M9A6</accession>
<dbReference type="Pfam" id="PF20378">
    <property type="entry name" value="DUF6673"/>
    <property type="match status" value="1"/>
</dbReference>
<dbReference type="InterPro" id="IPR046655">
    <property type="entry name" value="DUF6673"/>
</dbReference>
<dbReference type="PATRIC" id="fig|931276.5.peg.705"/>
<evidence type="ECO:0000259" key="2">
    <source>
        <dbReference type="Pfam" id="PF20378"/>
    </source>
</evidence>
<proteinExistence type="predicted"/>
<sequence>MIINNVEIGQLDIFDADSSEKYEKTIDKVIKEAQDSKGLKLSSAIRKQCNAVFNCFNELFGEGTAKKIFGEKVNLLICLKAFDELKNGISEQIKQSEEELNTISSKYSSDRAKRRTKVK</sequence>
<keyword evidence="4" id="KW-1185">Reference proteome</keyword>
<dbReference type="HOGENOM" id="CLU_161951_1_0_9"/>
<feature type="domain" description="DUF6673" evidence="2">
    <location>
        <begin position="1"/>
        <end position="117"/>
    </location>
</feature>
<evidence type="ECO:0000256" key="1">
    <source>
        <dbReference type="SAM" id="Coils"/>
    </source>
</evidence>
<dbReference type="eggNOG" id="ENOG50308NQ">
    <property type="taxonomic scope" value="Bacteria"/>
</dbReference>
<dbReference type="EMBL" id="CP004121">
    <property type="protein sequence ID" value="AGF54529.1"/>
    <property type="molecule type" value="Genomic_DNA"/>
</dbReference>
<keyword evidence="1" id="KW-0175">Coiled coil</keyword>
<dbReference type="Proteomes" id="UP000011728">
    <property type="component" value="Chromosome"/>
</dbReference>
<reference evidence="3 4" key="1">
    <citation type="submission" date="2013-02" db="EMBL/GenBank/DDBJ databases">
        <title>Genome sequence of Clostridium saccharoperbutylacetonicum N1-4(HMT).</title>
        <authorList>
            <person name="Poehlein A."/>
            <person name="Daniel R."/>
        </authorList>
    </citation>
    <scope>NUCLEOTIDE SEQUENCE [LARGE SCALE GENOMIC DNA]</scope>
    <source>
        <strain evidence="4">N1-4(HMT)</strain>
    </source>
</reference>
<dbReference type="OrthoDB" id="2064118at2"/>
<feature type="coiled-coil region" evidence="1">
    <location>
        <begin position="79"/>
        <end position="106"/>
    </location>
</feature>
<protein>
    <recommendedName>
        <fullName evidence="2">DUF6673 domain-containing protein</fullName>
    </recommendedName>
</protein>
<dbReference type="AlphaFoldDB" id="M1M9A6"/>